<evidence type="ECO:0000313" key="8">
    <source>
        <dbReference type="EMBL" id="GGO79321.1"/>
    </source>
</evidence>
<dbReference type="PANTHER" id="PTHR47245">
    <property type="entry name" value="PEPTIDYLPROLYL ISOMERASE"/>
    <property type="match status" value="1"/>
</dbReference>
<dbReference type="Gene3D" id="1.10.4030.10">
    <property type="entry name" value="Porin chaperone SurA, peptide-binding domain"/>
    <property type="match status" value="1"/>
</dbReference>
<evidence type="ECO:0000256" key="1">
    <source>
        <dbReference type="ARBA" id="ARBA00000971"/>
    </source>
</evidence>
<evidence type="ECO:0000256" key="4">
    <source>
        <dbReference type="ARBA" id="ARBA00022729"/>
    </source>
</evidence>
<evidence type="ECO:0000256" key="5">
    <source>
        <dbReference type="ARBA" id="ARBA00023110"/>
    </source>
</evidence>
<comment type="catalytic activity">
    <reaction evidence="1">
        <text>[protein]-peptidylproline (omega=180) = [protein]-peptidylproline (omega=0)</text>
        <dbReference type="Rhea" id="RHEA:16237"/>
        <dbReference type="Rhea" id="RHEA-COMP:10747"/>
        <dbReference type="Rhea" id="RHEA-COMP:10748"/>
        <dbReference type="ChEBI" id="CHEBI:83833"/>
        <dbReference type="ChEBI" id="CHEBI:83834"/>
        <dbReference type="EC" id="5.2.1.8"/>
    </reaction>
</comment>
<evidence type="ECO:0000256" key="6">
    <source>
        <dbReference type="ARBA" id="ARBA00023235"/>
    </source>
</evidence>
<protein>
    <recommendedName>
        <fullName evidence="3">peptidylprolyl isomerase</fullName>
        <ecNumber evidence="3">5.2.1.8</ecNumber>
    </recommendedName>
</protein>
<dbReference type="Proteomes" id="UP000599578">
    <property type="component" value="Unassembled WGS sequence"/>
</dbReference>
<dbReference type="InterPro" id="IPR000297">
    <property type="entry name" value="PPIase_PpiC"/>
</dbReference>
<dbReference type="InterPro" id="IPR050245">
    <property type="entry name" value="PrsA_foldase"/>
</dbReference>
<comment type="caution">
    <text evidence="8">The sequence shown here is derived from an EMBL/GenBank/DDBJ whole genome shotgun (WGS) entry which is preliminary data.</text>
</comment>
<evidence type="ECO:0000256" key="3">
    <source>
        <dbReference type="ARBA" id="ARBA00013194"/>
    </source>
</evidence>
<dbReference type="Gene3D" id="3.10.50.40">
    <property type="match status" value="1"/>
</dbReference>
<dbReference type="RefSeq" id="WP_188859703.1">
    <property type="nucleotide sequence ID" value="NZ_BMLT01000003.1"/>
</dbReference>
<name>A0A917ZAB9_9GAMM</name>
<keyword evidence="9" id="KW-1185">Reference proteome</keyword>
<feature type="domain" description="PpiC" evidence="7">
    <location>
        <begin position="115"/>
        <end position="242"/>
    </location>
</feature>
<dbReference type="EC" id="5.2.1.8" evidence="3"/>
<keyword evidence="4" id="KW-0732">Signal</keyword>
<dbReference type="Pfam" id="PF13145">
    <property type="entry name" value="Rotamase_2"/>
    <property type="match status" value="1"/>
</dbReference>
<evidence type="ECO:0000259" key="7">
    <source>
        <dbReference type="Pfam" id="PF13145"/>
    </source>
</evidence>
<gene>
    <name evidence="8" type="ORF">GCM10011348_13310</name>
</gene>
<organism evidence="8 9">
    <name type="scientific">Marinobacterium nitratireducens</name>
    <dbReference type="NCBI Taxonomy" id="518897"/>
    <lineage>
        <taxon>Bacteria</taxon>
        <taxon>Pseudomonadati</taxon>
        <taxon>Pseudomonadota</taxon>
        <taxon>Gammaproteobacteria</taxon>
        <taxon>Oceanospirillales</taxon>
        <taxon>Oceanospirillaceae</taxon>
        <taxon>Marinobacterium</taxon>
    </lineage>
</organism>
<dbReference type="AlphaFoldDB" id="A0A917ZAB9"/>
<dbReference type="EMBL" id="BMLT01000003">
    <property type="protein sequence ID" value="GGO79321.1"/>
    <property type="molecule type" value="Genomic_DNA"/>
</dbReference>
<keyword evidence="5" id="KW-0697">Rotamase</keyword>
<accession>A0A917ZAB9</accession>
<evidence type="ECO:0000256" key="2">
    <source>
        <dbReference type="ARBA" id="ARBA00007656"/>
    </source>
</evidence>
<comment type="similarity">
    <text evidence="2">Belongs to the PpiC/parvulin rotamase family.</text>
</comment>
<dbReference type="GO" id="GO:0003755">
    <property type="term" value="F:peptidyl-prolyl cis-trans isomerase activity"/>
    <property type="evidence" value="ECO:0007669"/>
    <property type="project" value="UniProtKB-KW"/>
</dbReference>
<keyword evidence="6" id="KW-0413">Isomerase</keyword>
<dbReference type="InterPro" id="IPR046357">
    <property type="entry name" value="PPIase_dom_sf"/>
</dbReference>
<evidence type="ECO:0000313" key="9">
    <source>
        <dbReference type="Proteomes" id="UP000599578"/>
    </source>
</evidence>
<dbReference type="PANTHER" id="PTHR47245:SF1">
    <property type="entry name" value="FOLDASE PROTEIN PRSA"/>
    <property type="match status" value="1"/>
</dbReference>
<proteinExistence type="inferred from homology"/>
<sequence length="290" mass="31881">MRRLLQEPLLHFLLLGTLIFGFYGVLSGEDAKSENDAVVVSAGQVESLAANFTKLWQRAPSEQELKGLVDQYVKEEILSREAVKLGLDQNDTVIRRRLQQKMEFVAEGLVAVSRPDDDELAAYLSAHPEKFAREPRFSFRQVFLDPGKQGAALAEVTADLRRQLRDGADPAGLGDGLMLPAAFADASRTDVANTFGKAFASQLGSLQEGSWSGPVASGYGVHLVFLERKQAASLPQLAEVRDEVERSLMAERRSRANADLLDGLLSKYDVRVDWPQAAPAIEISRNGEQQ</sequence>
<reference evidence="8 9" key="1">
    <citation type="journal article" date="2014" name="Int. J. Syst. Evol. Microbiol.">
        <title>Complete genome sequence of Corynebacterium casei LMG S-19264T (=DSM 44701T), isolated from a smear-ripened cheese.</title>
        <authorList>
            <consortium name="US DOE Joint Genome Institute (JGI-PGF)"/>
            <person name="Walter F."/>
            <person name="Albersmeier A."/>
            <person name="Kalinowski J."/>
            <person name="Ruckert C."/>
        </authorList>
    </citation>
    <scope>NUCLEOTIDE SEQUENCE [LARGE SCALE GENOMIC DNA]</scope>
    <source>
        <strain evidence="8 9">CGMCC 1.7286</strain>
    </source>
</reference>